<dbReference type="GeneTree" id="ENSGT00510000047812"/>
<dbReference type="STRING" id="1676925.ENSPKIP00000000383"/>
<keyword evidence="3" id="KW-1185">Reference proteome</keyword>
<dbReference type="Proteomes" id="UP000261540">
    <property type="component" value="Unplaced"/>
</dbReference>
<feature type="compositionally biased region" description="Basic and acidic residues" evidence="1">
    <location>
        <begin position="157"/>
        <end position="178"/>
    </location>
</feature>
<feature type="region of interest" description="Disordered" evidence="1">
    <location>
        <begin position="157"/>
        <end position="186"/>
    </location>
</feature>
<evidence type="ECO:0000313" key="2">
    <source>
        <dbReference type="Ensembl" id="ENSPKIP00000000383.1"/>
    </source>
</evidence>
<evidence type="ECO:0000256" key="1">
    <source>
        <dbReference type="SAM" id="MobiDB-lite"/>
    </source>
</evidence>
<dbReference type="PANTHER" id="PTHR31328:SF2">
    <property type="entry name" value="BIOGENESIS OF LYSOSOME-RELATED ORGANELLES COMPLEX 1 SUBUNIT 6"/>
    <property type="match status" value="1"/>
</dbReference>
<dbReference type="PANTHER" id="PTHR31328">
    <property type="entry name" value="BIOGENESIS OF LYSOSOME-RELATED ORGANELLES COMPLEX 1 SUBUNIT 6"/>
    <property type="match status" value="1"/>
</dbReference>
<reference evidence="2" key="2">
    <citation type="submission" date="2025-09" db="UniProtKB">
        <authorList>
            <consortium name="Ensembl"/>
        </authorList>
    </citation>
    <scope>IDENTIFICATION</scope>
</reference>
<dbReference type="Pfam" id="PF14712">
    <property type="entry name" value="Snapin_Pallidin"/>
    <property type="match status" value="1"/>
</dbReference>
<proteinExistence type="predicted"/>
<evidence type="ECO:0000313" key="3">
    <source>
        <dbReference type="Proteomes" id="UP000261540"/>
    </source>
</evidence>
<dbReference type="Ensembl" id="ENSPKIT00000024280.1">
    <property type="protein sequence ID" value="ENSPKIP00000000383.1"/>
    <property type="gene ID" value="ENSPKIG00000019017.1"/>
</dbReference>
<reference evidence="2" key="1">
    <citation type="submission" date="2025-08" db="UniProtKB">
        <authorList>
            <consortium name="Ensembl"/>
        </authorList>
    </citation>
    <scope>IDENTIFICATION</scope>
</reference>
<organism evidence="2 3">
    <name type="scientific">Paramormyrops kingsleyae</name>
    <dbReference type="NCBI Taxonomy" id="1676925"/>
    <lineage>
        <taxon>Eukaryota</taxon>
        <taxon>Metazoa</taxon>
        <taxon>Chordata</taxon>
        <taxon>Craniata</taxon>
        <taxon>Vertebrata</taxon>
        <taxon>Euteleostomi</taxon>
        <taxon>Actinopterygii</taxon>
        <taxon>Neopterygii</taxon>
        <taxon>Teleostei</taxon>
        <taxon>Osteoglossocephala</taxon>
        <taxon>Osteoglossomorpha</taxon>
        <taxon>Osteoglossiformes</taxon>
        <taxon>Mormyridae</taxon>
        <taxon>Paramormyrops</taxon>
    </lineage>
</organism>
<protein>
    <submittedName>
        <fullName evidence="2">Biogenesis of lysosomal organelles complex-1, subunit 6, pallidin</fullName>
    </submittedName>
</protein>
<dbReference type="GO" id="GO:0030133">
    <property type="term" value="C:transport vesicle"/>
    <property type="evidence" value="ECO:0007669"/>
    <property type="project" value="TreeGrafter"/>
</dbReference>
<dbReference type="AlphaFoldDB" id="A0A3B3Q2I6"/>
<accession>A0A3B3Q2I6</accession>
<dbReference type="GO" id="GO:0031083">
    <property type="term" value="C:BLOC-1 complex"/>
    <property type="evidence" value="ECO:0007669"/>
    <property type="project" value="TreeGrafter"/>
</dbReference>
<feature type="region of interest" description="Disordered" evidence="1">
    <location>
        <begin position="1"/>
        <end position="46"/>
    </location>
</feature>
<sequence>AGPPGPPGRADEPIRESSSQSAAPEPVASASGCHVNDSPADSSAVHPESSVLEDLTLVDNATIQKLADGLISHYLPDLQHSKQTLQELTQNQVILLETVEQEIAKFKDCNSLLDINSLFTEAKIYHNKLVNIRKEMLVLHERTTKLKKRALKLQQQKQRDALEKEQQHEKELERERQLTAKPAKRT</sequence>
<name>A0A3B3Q2I6_9TELE</name>
<dbReference type="InterPro" id="IPR028119">
    <property type="entry name" value="Snapin/Pallidin/Snn1"/>
</dbReference>